<sequence length="338" mass="35083">MAATTIATSWSTTILGPLTTTWTPPPACSVVVAACSTCTKGWAAQSCPRDSLVTDDPSCWPPRTSGAYTPPTGTPLFAWGIYTPGIVCPQGYSAACSYDGAAQTGDFQFDFSPRETEAATGCCPTGYTCDRVGAQTCSLVLTSSTNAIATVTCESGTSAAYGYLTVPFAAIDTSRIVSISTFTARAPLFQLVHQISTTSSTSTSTTSTSTTSTSTSSTTTSSTTSTLSQQISPPSQAVSPPTNSSQNQGMSAGTAAGIGCGVGLCGILLGAAAFFVYRYRKRKTRGDGEVKLIRELPAYPPVLELGSNRGPVELEARHEVISQPPYGQAPHSGFQVRY</sequence>
<protein>
    <submittedName>
        <fullName evidence="1">Uncharacterized protein</fullName>
    </submittedName>
</protein>
<proteinExistence type="predicted"/>
<comment type="caution">
    <text evidence="1">The sequence shown here is derived from an EMBL/GenBank/DDBJ whole genome shotgun (WGS) entry which is preliminary data.</text>
</comment>
<evidence type="ECO:0000313" key="1">
    <source>
        <dbReference type="EMBL" id="KAI6092598.1"/>
    </source>
</evidence>
<evidence type="ECO:0000313" key="2">
    <source>
        <dbReference type="Proteomes" id="UP001497680"/>
    </source>
</evidence>
<accession>A0ACC0DJ77</accession>
<name>A0ACC0DJ77_9PEZI</name>
<gene>
    <name evidence="1" type="ORF">F4821DRAFT_137443</name>
</gene>
<organism evidence="1 2">
    <name type="scientific">Hypoxylon rubiginosum</name>
    <dbReference type="NCBI Taxonomy" id="110542"/>
    <lineage>
        <taxon>Eukaryota</taxon>
        <taxon>Fungi</taxon>
        <taxon>Dikarya</taxon>
        <taxon>Ascomycota</taxon>
        <taxon>Pezizomycotina</taxon>
        <taxon>Sordariomycetes</taxon>
        <taxon>Xylariomycetidae</taxon>
        <taxon>Xylariales</taxon>
        <taxon>Hypoxylaceae</taxon>
        <taxon>Hypoxylon</taxon>
    </lineage>
</organism>
<keyword evidence="2" id="KW-1185">Reference proteome</keyword>
<reference evidence="1 2" key="1">
    <citation type="journal article" date="2022" name="New Phytol.">
        <title>Ecological generalism drives hyperdiversity of secondary metabolite gene clusters in xylarialean endophytes.</title>
        <authorList>
            <person name="Franco M.E.E."/>
            <person name="Wisecaver J.H."/>
            <person name="Arnold A.E."/>
            <person name="Ju Y.M."/>
            <person name="Slot J.C."/>
            <person name="Ahrendt S."/>
            <person name="Moore L.P."/>
            <person name="Eastman K.E."/>
            <person name="Scott K."/>
            <person name="Konkel Z."/>
            <person name="Mondo S.J."/>
            <person name="Kuo A."/>
            <person name="Hayes R.D."/>
            <person name="Haridas S."/>
            <person name="Andreopoulos B."/>
            <person name="Riley R."/>
            <person name="LaButti K."/>
            <person name="Pangilinan J."/>
            <person name="Lipzen A."/>
            <person name="Amirebrahimi M."/>
            <person name="Yan J."/>
            <person name="Adam C."/>
            <person name="Keymanesh K."/>
            <person name="Ng V."/>
            <person name="Louie K."/>
            <person name="Northen T."/>
            <person name="Drula E."/>
            <person name="Henrissat B."/>
            <person name="Hsieh H.M."/>
            <person name="Youens-Clark K."/>
            <person name="Lutzoni F."/>
            <person name="Miadlikowska J."/>
            <person name="Eastwood D.C."/>
            <person name="Hamelin R.C."/>
            <person name="Grigoriev I.V."/>
            <person name="U'Ren J.M."/>
        </authorList>
    </citation>
    <scope>NUCLEOTIDE SEQUENCE [LARGE SCALE GENOMIC DNA]</scope>
    <source>
        <strain evidence="1 2">ER1909</strain>
    </source>
</reference>
<dbReference type="Proteomes" id="UP001497680">
    <property type="component" value="Unassembled WGS sequence"/>
</dbReference>
<dbReference type="EMBL" id="MU394283">
    <property type="protein sequence ID" value="KAI6092598.1"/>
    <property type="molecule type" value="Genomic_DNA"/>
</dbReference>